<keyword evidence="1" id="KW-1185">Reference proteome</keyword>
<name>A0AC36KEC9_9BURK</name>
<sequence>MSMSNKVIVTIAPTGGMASKAQNPHLPTQPEEIARDVYDCWNAGASVVAVHARRPDDLATCNADIYRDINRRIRDRCDIVINNSTGGGVNGDMVRKADNGYWEILWEERIKGMDAGAEMCTLDATTINASFEGRELLMNTPPSRCRELALGMKQRGIKPEWEVFSPTHILQDVTSLIEAGFDEPPYFINLVLNVHRGFQNAMPYSPRVLQMMVDCLPKGSIFCVSGIGPAQLPAAANALLLGGHVRTGLEDNLYYRQGELATNQQLTERVVRLVRELGFEPATPAEARQIMGLPRTDASVLPDFAPGAMVEA</sequence>
<organism evidence="1 2">
    <name type="scientific">Derxia gummosa DSM 723</name>
    <dbReference type="NCBI Taxonomy" id="1121388"/>
    <lineage>
        <taxon>Bacteria</taxon>
        <taxon>Pseudomonadati</taxon>
        <taxon>Pseudomonadota</taxon>
        <taxon>Betaproteobacteria</taxon>
        <taxon>Burkholderiales</taxon>
        <taxon>Alcaligenaceae</taxon>
        <taxon>Derxia</taxon>
    </lineage>
</organism>
<evidence type="ECO:0000313" key="2">
    <source>
        <dbReference type="RefSeq" id="WP_028311807.1"/>
    </source>
</evidence>
<dbReference type="RefSeq" id="WP_028311807.1">
    <property type="nucleotide sequence ID" value="NZ_AXWS01000013.1"/>
</dbReference>
<dbReference type="Proteomes" id="UP000675920">
    <property type="component" value="Unplaced"/>
</dbReference>
<reference evidence="2" key="2">
    <citation type="journal article" date="2014" name="Nat. Chem. Biol.">
        <title>Revealing the hidden functional diversity of an enzyme family.</title>
        <authorList>
            <person name="Bastard K."/>
            <person name="Smith A.A."/>
            <person name="Vergne-Vaxelaire C."/>
            <person name="Perret A."/>
            <person name="Zaparucha A."/>
            <person name="De Melo-Minardi R."/>
            <person name="Mariage A."/>
            <person name="Boutard M."/>
            <person name="Debard A."/>
            <person name="Lechaplais C."/>
            <person name="Pelle C."/>
            <person name="Pellouin V."/>
            <person name="Perchat N."/>
            <person name="Petit J.L."/>
            <person name="Kreimeyer A."/>
            <person name="Medigue C."/>
            <person name="Weissenbach J."/>
            <person name="Artiguenave F."/>
            <person name="De Berardinis V."/>
            <person name="Vallenet D."/>
            <person name="Salanoubat M."/>
        </authorList>
    </citation>
    <scope>NUCLEOTIDE SEQUENCE</scope>
</reference>
<reference evidence="2" key="3">
    <citation type="submission" date="2025-08" db="UniProtKB">
        <authorList>
            <consortium name="RefSeq"/>
        </authorList>
    </citation>
    <scope>IDENTIFICATION</scope>
</reference>
<accession>A0AC36KEC9</accession>
<proteinExistence type="predicted"/>
<evidence type="ECO:0000313" key="1">
    <source>
        <dbReference type="Proteomes" id="UP000675920"/>
    </source>
</evidence>
<protein>
    <submittedName>
        <fullName evidence="2">3-keto-5-aminohexanoate cleavage protein</fullName>
    </submittedName>
</protein>
<reference evidence="2" key="1">
    <citation type="journal article" date="2011" name="J. Biol. Chem.">
        <title>3-Keto-5-aminohexanoate cleavage enzyme: a common fold for an uncommon Claisen-type condensation.</title>
        <authorList>
            <person name="Bellinzoni M."/>
            <person name="Bastard K."/>
            <person name="Perret A."/>
            <person name="Zaparucha A."/>
            <person name="Perchat N."/>
            <person name="Vergne C."/>
            <person name="Wagner T."/>
            <person name="de Melo-Minardi R.C."/>
            <person name="Artiguenave F."/>
            <person name="Cohen G.N."/>
            <person name="Weissenbach J."/>
            <person name="Salanoubat M."/>
            <person name="Alzari P.M."/>
        </authorList>
    </citation>
    <scope>NUCLEOTIDE SEQUENCE</scope>
</reference>